<evidence type="ECO:0000256" key="1">
    <source>
        <dbReference type="SAM" id="MobiDB-lite"/>
    </source>
</evidence>
<accession>A0A7D7F3E8</accession>
<protein>
    <submittedName>
        <fullName evidence="2">Polymerase PA</fullName>
    </submittedName>
</protein>
<proteinExistence type="predicted"/>
<dbReference type="InterPro" id="IPR038372">
    <property type="entry name" value="PA/PA-X_sf"/>
</dbReference>
<name>A0A7D7F3E8_9ORTO</name>
<dbReference type="Gene3D" id="3.40.91.90">
    <property type="entry name" value="Influenza RNA-dependent RNA polymerase subunit PA, endonuclease domain"/>
    <property type="match status" value="1"/>
</dbReference>
<sequence length="780" mass="88131">MMERPTNPYEDFIQTSGCYSRDMVRLVERTSKHRNETPRWKEKFLRHETVTLLYCNSTLSEPTLQEVVDSTAAAVKLDLSSRKRKMTPAEDLVQTEHRLRAIYGEEIAVALTLSDMERRGIDPVDYLDASLHGVPKRSRPGTALVIEDLDQPGPSGAGVLELSEDDADDSMEEDEGEGDDLMGGGRDEEDILLGDRSHDRFVPLEGNLSAVYIQNFYCNKWAMPNLPDLWDVVDRVKEVFIEVKVVKNIAREVSRFNVRVARSAAPRRFGLLAFSDDGTKTEVINADSTVPGFAKALNFLNRRRILWIQNAMPSEQDESAYDEDWAADLQRTTAWSLTSQWMGRIKEEGDWNESQYPVPNFRQVTPEEVLSLLPECEGDGATWNGKFLPTPWAEFVNTDDAEDHLMTRKWLAGCTIHGDSEEALAIMSLLPILLGAETTILGPVAQFKNYPGVFPVFGVGRRDRLVDIDAVQPEMQPRVRRSYPEWFDDLFKEYSKIEEYPVYSQLETSECDPVHPLAKECESATDKFFSEVLKVKAMRDIACLVGISTRLALGMESGHARRERLMCWPIYSKTTTGGDNREVYGILLRGPDHTVNESDRIPILVVQVTSLSSMMINQRLPSNWVIVGETDGGKLIVARRNSIAKGDLAYFSFAYGMLVPLSNLFGALVEDLLTGSTVPVEAEDFGAVAASTMARSFGYFTDRVVDNVLMTLIGRTQEEGFFPYRRKMVVWLREWANGRRVFHCNIEEFCSKAREQVIDSLLAVRLYESLRQAMALLTPE</sequence>
<feature type="compositionally biased region" description="Acidic residues" evidence="1">
    <location>
        <begin position="162"/>
        <end position="180"/>
    </location>
</feature>
<reference evidence="2" key="2">
    <citation type="submission" date="2020-03" db="EMBL/GenBank/DDBJ databases">
        <authorList>
            <person name="Kafer S."/>
            <person name="Paraskevopoulou S."/>
            <person name="Zirkel F."/>
            <person name="Wieseke N."/>
            <person name="Donath A."/>
            <person name="Petersen M."/>
            <person name="Jones T.C."/>
            <person name="Liu S."/>
            <person name="Zhou X."/>
            <person name="Middendorf M."/>
            <person name="Junglen S."/>
            <person name="Misof B."/>
            <person name="Drosten C."/>
        </authorList>
    </citation>
    <scope>NUCLEOTIDE SEQUENCE</scope>
    <source>
        <strain evidence="2">OKIAV204</strain>
    </source>
</reference>
<evidence type="ECO:0000313" key="2">
    <source>
        <dbReference type="EMBL" id="QMP82381.1"/>
    </source>
</evidence>
<reference evidence="2" key="1">
    <citation type="journal article" date="2019" name="PLoS Pathog.">
        <title>Re-assessing the diversity of negative strand RNA viruses in insects.</title>
        <authorList>
            <person name="Kafer S."/>
            <person name="Paraskevopoulou S."/>
            <person name="Zirkel F."/>
            <person name="Wieseke N."/>
            <person name="Donath A."/>
            <person name="Petersen M."/>
            <person name="Jones T.C."/>
            <person name="Liu S."/>
            <person name="Zhou X."/>
            <person name="Middendorf M."/>
            <person name="Junglen S."/>
            <person name="Misof B."/>
            <person name="Drosten C."/>
        </authorList>
    </citation>
    <scope>NUCLEOTIDE SEQUENCE</scope>
    <source>
        <strain evidence="2">OKIAV204</strain>
    </source>
</reference>
<feature type="region of interest" description="Disordered" evidence="1">
    <location>
        <begin position="146"/>
        <end position="188"/>
    </location>
</feature>
<organism evidence="2">
    <name type="scientific">Zygentoman orthomyxo-related virus OKIAV204</name>
    <dbReference type="NCBI Taxonomy" id="2746284"/>
    <lineage>
        <taxon>Viruses</taxon>
        <taxon>Riboviria</taxon>
        <taxon>Orthornavirae</taxon>
        <taxon>Negarnaviricota</taxon>
        <taxon>Polyploviricotina</taxon>
        <taxon>Insthoviricetes</taxon>
        <taxon>Articulavirales</taxon>
        <taxon>Orthomyxoviridae</taxon>
    </lineage>
</organism>
<dbReference type="EMBL" id="MT153377">
    <property type="protein sequence ID" value="QMP82381.1"/>
    <property type="molecule type" value="Viral_cRNA"/>
</dbReference>